<dbReference type="Proteomes" id="UP000719267">
    <property type="component" value="Unassembled WGS sequence"/>
</dbReference>
<feature type="transmembrane region" description="Helical" evidence="1">
    <location>
        <begin position="47"/>
        <end position="68"/>
    </location>
</feature>
<feature type="transmembrane region" description="Helical" evidence="1">
    <location>
        <begin position="15"/>
        <end position="35"/>
    </location>
</feature>
<accession>A0ABS6VZQ7</accession>
<protein>
    <submittedName>
        <fullName evidence="2">DUF2975 domain-containing protein</fullName>
    </submittedName>
</protein>
<gene>
    <name evidence="2" type="ORF">KW502_00840</name>
</gene>
<reference evidence="2 3" key="1">
    <citation type="submission" date="2021-07" db="EMBL/GenBank/DDBJ databases">
        <title>Mesonia aestuariivivens sp. nov., isolated from a tidal flat.</title>
        <authorList>
            <person name="Kim Y.-O."/>
            <person name="Yoon J.-H."/>
        </authorList>
    </citation>
    <scope>NUCLEOTIDE SEQUENCE [LARGE SCALE GENOMIC DNA]</scope>
    <source>
        <strain evidence="2 3">JHPTF-M18</strain>
    </source>
</reference>
<dbReference type="InterPro" id="IPR021354">
    <property type="entry name" value="DUF2975"/>
</dbReference>
<comment type="caution">
    <text evidence="2">The sequence shown here is derived from an EMBL/GenBank/DDBJ whole genome shotgun (WGS) entry which is preliminary data.</text>
</comment>
<keyword evidence="1" id="KW-0812">Transmembrane</keyword>
<evidence type="ECO:0000313" key="2">
    <source>
        <dbReference type="EMBL" id="MBW2960344.1"/>
    </source>
</evidence>
<dbReference type="RefSeq" id="WP_219038796.1">
    <property type="nucleotide sequence ID" value="NZ_JAHWDF010000001.1"/>
</dbReference>
<proteinExistence type="predicted"/>
<keyword evidence="3" id="KW-1185">Reference proteome</keyword>
<evidence type="ECO:0000256" key="1">
    <source>
        <dbReference type="SAM" id="Phobius"/>
    </source>
</evidence>
<organism evidence="2 3">
    <name type="scientific">Mesonia aestuariivivens</name>
    <dbReference type="NCBI Taxonomy" id="2796128"/>
    <lineage>
        <taxon>Bacteria</taxon>
        <taxon>Pseudomonadati</taxon>
        <taxon>Bacteroidota</taxon>
        <taxon>Flavobacteriia</taxon>
        <taxon>Flavobacteriales</taxon>
        <taxon>Flavobacteriaceae</taxon>
        <taxon>Mesonia</taxon>
    </lineage>
</organism>
<keyword evidence="1" id="KW-0472">Membrane</keyword>
<evidence type="ECO:0000313" key="3">
    <source>
        <dbReference type="Proteomes" id="UP000719267"/>
    </source>
</evidence>
<dbReference type="EMBL" id="JAHWDF010000001">
    <property type="protein sequence ID" value="MBW2960344.1"/>
    <property type="molecule type" value="Genomic_DNA"/>
</dbReference>
<dbReference type="Pfam" id="PF11188">
    <property type="entry name" value="DUF2975"/>
    <property type="match status" value="1"/>
</dbReference>
<name>A0ABS6VZQ7_9FLAO</name>
<keyword evidence="1" id="KW-1133">Transmembrane helix</keyword>
<sequence>MFINENIKSLKHSGIYATASSLIALIAVFSTKIISTEHQISPEKWQMHLIIFTLVTGISFIVMSKILAESTKLKEENELTI</sequence>